<proteinExistence type="predicted"/>
<gene>
    <name evidence="1" type="ORF">SLS58_003620</name>
</gene>
<sequence length="171" mass="19241">MPRPIRSSNPNIWMATTKNDYNYYEVLDTEPSQPEPQTHLGRVAALCTAPPKPTCRGVPSLRRPARLTYESYTTVLHTPKTFSLKGVNRWARQPLAWDLGRLRQLGGQELLDAESARCDICCQPWECLAREDMKRIAPEMVEGEEAEDGKTERSGGCGDPVALKWGAWLRG</sequence>
<organism evidence="1 2">
    <name type="scientific">Diplodia intermedia</name>
    <dbReference type="NCBI Taxonomy" id="856260"/>
    <lineage>
        <taxon>Eukaryota</taxon>
        <taxon>Fungi</taxon>
        <taxon>Dikarya</taxon>
        <taxon>Ascomycota</taxon>
        <taxon>Pezizomycotina</taxon>
        <taxon>Dothideomycetes</taxon>
        <taxon>Dothideomycetes incertae sedis</taxon>
        <taxon>Botryosphaeriales</taxon>
        <taxon>Botryosphaeriaceae</taxon>
        <taxon>Diplodia</taxon>
    </lineage>
</organism>
<dbReference type="Proteomes" id="UP001521184">
    <property type="component" value="Unassembled WGS sequence"/>
</dbReference>
<protein>
    <submittedName>
        <fullName evidence="1">Uncharacterized protein</fullName>
    </submittedName>
</protein>
<evidence type="ECO:0000313" key="2">
    <source>
        <dbReference type="Proteomes" id="UP001521184"/>
    </source>
</evidence>
<comment type="caution">
    <text evidence="1">The sequence shown here is derived from an EMBL/GenBank/DDBJ whole genome shotgun (WGS) entry which is preliminary data.</text>
</comment>
<reference evidence="1 2" key="1">
    <citation type="journal article" date="2023" name="Plant Dis.">
        <title>First Report of Diplodia intermedia Causing Canker and Dieback Diseases on Apple Trees in Canada.</title>
        <authorList>
            <person name="Ellouze W."/>
            <person name="Ilyukhin E."/>
            <person name="Sulman M."/>
            <person name="Ali S."/>
        </authorList>
    </citation>
    <scope>NUCLEOTIDE SEQUENCE [LARGE SCALE GENOMIC DNA]</scope>
    <source>
        <strain evidence="1 2">M45-28</strain>
    </source>
</reference>
<evidence type="ECO:0000313" key="1">
    <source>
        <dbReference type="EMBL" id="KAL1645736.1"/>
    </source>
</evidence>
<name>A0ABR3TWJ1_9PEZI</name>
<accession>A0ABR3TWJ1</accession>
<dbReference type="EMBL" id="JAKEKT020000018">
    <property type="protein sequence ID" value="KAL1645736.1"/>
    <property type="molecule type" value="Genomic_DNA"/>
</dbReference>
<keyword evidence="2" id="KW-1185">Reference proteome</keyword>